<keyword evidence="7" id="KW-0067">ATP-binding</keyword>
<dbReference type="AlphaFoldDB" id="A0A7Y9E4U4"/>
<dbReference type="SUPFAM" id="SSF55874">
    <property type="entry name" value="ATPase domain of HSP90 chaperone/DNA topoisomerase II/histidine kinase"/>
    <property type="match status" value="1"/>
</dbReference>
<feature type="region of interest" description="Disordered" evidence="10">
    <location>
        <begin position="234"/>
        <end position="261"/>
    </location>
</feature>
<comment type="catalytic activity">
    <reaction evidence="1">
        <text>ATP + protein L-histidine = ADP + protein N-phospho-L-histidine.</text>
        <dbReference type="EC" id="2.7.13.3"/>
    </reaction>
</comment>
<dbReference type="InterPro" id="IPR011712">
    <property type="entry name" value="Sig_transdc_His_kin_sub3_dim/P"/>
</dbReference>
<dbReference type="GO" id="GO:0006520">
    <property type="term" value="P:amino acid metabolic process"/>
    <property type="evidence" value="ECO:0007669"/>
    <property type="project" value="InterPro"/>
</dbReference>
<dbReference type="Pfam" id="PF02518">
    <property type="entry name" value="HATPase_c"/>
    <property type="match status" value="1"/>
</dbReference>
<dbReference type="Gene3D" id="1.20.5.1930">
    <property type="match status" value="1"/>
</dbReference>
<dbReference type="GO" id="GO:0005524">
    <property type="term" value="F:ATP binding"/>
    <property type="evidence" value="ECO:0007669"/>
    <property type="project" value="UniProtKB-KW"/>
</dbReference>
<evidence type="ECO:0000256" key="7">
    <source>
        <dbReference type="ARBA" id="ARBA00022840"/>
    </source>
</evidence>
<evidence type="ECO:0000313" key="15">
    <source>
        <dbReference type="EMBL" id="NYD40876.1"/>
    </source>
</evidence>
<feature type="domain" description="Signal transduction histidine kinase subgroup 3 dimerisation and phosphoacceptor" evidence="13">
    <location>
        <begin position="171"/>
        <end position="236"/>
    </location>
</feature>
<evidence type="ECO:0000256" key="1">
    <source>
        <dbReference type="ARBA" id="ARBA00000085"/>
    </source>
</evidence>
<dbReference type="InterPro" id="IPR050482">
    <property type="entry name" value="Sensor_HK_TwoCompSys"/>
</dbReference>
<dbReference type="InterPro" id="IPR020827">
    <property type="entry name" value="Asparaginase/glutaminase_AS1"/>
</dbReference>
<dbReference type="GO" id="GO:0000155">
    <property type="term" value="F:phosphorelay sensor kinase activity"/>
    <property type="evidence" value="ECO:0007669"/>
    <property type="project" value="InterPro"/>
</dbReference>
<protein>
    <submittedName>
        <fullName evidence="15">Signal transduction histidine kinase</fullName>
    </submittedName>
</protein>
<evidence type="ECO:0000313" key="16">
    <source>
        <dbReference type="Proteomes" id="UP000535511"/>
    </source>
</evidence>
<keyword evidence="8" id="KW-0902">Two-component regulatory system</keyword>
<dbReference type="InterPro" id="IPR036890">
    <property type="entry name" value="HATPase_C_sf"/>
</dbReference>
<evidence type="ECO:0000256" key="6">
    <source>
        <dbReference type="ARBA" id="ARBA00022777"/>
    </source>
</evidence>
<evidence type="ECO:0000259" key="13">
    <source>
        <dbReference type="Pfam" id="PF07730"/>
    </source>
</evidence>
<accession>A0A7Y9E4U4</accession>
<dbReference type="PANTHER" id="PTHR24421">
    <property type="entry name" value="NITRATE/NITRITE SENSOR PROTEIN NARX-RELATED"/>
    <property type="match status" value="1"/>
</dbReference>
<evidence type="ECO:0000256" key="10">
    <source>
        <dbReference type="SAM" id="MobiDB-lite"/>
    </source>
</evidence>
<feature type="domain" description="DUF7134" evidence="14">
    <location>
        <begin position="14"/>
        <end position="147"/>
    </location>
</feature>
<sequence>MTSPLAPGRPRARDVWLGAAVGLVSLGGILTGDVEEGPRALTVAVALVGAVALAWRVAAPLAAVTAVGLAGILQAQVGTSPGSLWALMTDLVLTYTVAVECAESVATAGLVVIIGSLWIQEWLDHGQDYPFIALVYGGAWLLGRGTRSWRERATLAEQHQRDLARLAVAEERTRIARELHDVVAHALSVIAVQADAAEAALDREPRLAGPPLRAIRSSATEALDDMRTLLHLLRRDDPDTDEPGTDDPGTDDPGLGELRPARGVSDLPALLAGMEQAGLPLDASIGPLPDLPTGTQLAVYRIVQECLTNVVKHAGRVPTCLTITPEGDGVRVVVRNGPGAGTAGSGAPSGHGLVGVRERVRATGGTVSATPTPDGGFEVVARLVPTEAS</sequence>
<keyword evidence="16" id="KW-1185">Reference proteome</keyword>
<keyword evidence="4" id="KW-0808">Transferase</keyword>
<dbReference type="EMBL" id="JACCBG010000001">
    <property type="protein sequence ID" value="NYD40876.1"/>
    <property type="molecule type" value="Genomic_DNA"/>
</dbReference>
<evidence type="ECO:0000256" key="5">
    <source>
        <dbReference type="ARBA" id="ARBA00022741"/>
    </source>
</evidence>
<evidence type="ECO:0000256" key="4">
    <source>
        <dbReference type="ARBA" id="ARBA00022679"/>
    </source>
</evidence>
<evidence type="ECO:0000259" key="14">
    <source>
        <dbReference type="Pfam" id="PF23539"/>
    </source>
</evidence>
<organism evidence="15 16">
    <name type="scientific">Nocardioides panaciterrulae</name>
    <dbReference type="NCBI Taxonomy" id="661492"/>
    <lineage>
        <taxon>Bacteria</taxon>
        <taxon>Bacillati</taxon>
        <taxon>Actinomycetota</taxon>
        <taxon>Actinomycetes</taxon>
        <taxon>Propionibacteriales</taxon>
        <taxon>Nocardioidaceae</taxon>
        <taxon>Nocardioides</taxon>
    </lineage>
</organism>
<keyword evidence="6 15" id="KW-0418">Kinase</keyword>
<dbReference type="GO" id="GO:0016020">
    <property type="term" value="C:membrane"/>
    <property type="evidence" value="ECO:0007669"/>
    <property type="project" value="InterPro"/>
</dbReference>
<keyword evidence="11" id="KW-1133">Transmembrane helix</keyword>
<keyword evidence="11" id="KW-0472">Membrane</keyword>
<dbReference type="InterPro" id="IPR055558">
    <property type="entry name" value="DUF7134"/>
</dbReference>
<dbReference type="RefSeq" id="WP_179662703.1">
    <property type="nucleotide sequence ID" value="NZ_JACCBG010000001.1"/>
</dbReference>
<keyword evidence="3" id="KW-0597">Phosphoprotein</keyword>
<evidence type="ECO:0000256" key="8">
    <source>
        <dbReference type="ARBA" id="ARBA00023012"/>
    </source>
</evidence>
<proteinExistence type="inferred from homology"/>
<name>A0A7Y9E4U4_9ACTN</name>
<evidence type="ECO:0000256" key="3">
    <source>
        <dbReference type="ARBA" id="ARBA00022553"/>
    </source>
</evidence>
<dbReference type="PANTHER" id="PTHR24421:SF10">
    <property type="entry name" value="NITRATE_NITRITE SENSOR PROTEIN NARQ"/>
    <property type="match status" value="1"/>
</dbReference>
<feature type="compositionally biased region" description="Acidic residues" evidence="10">
    <location>
        <begin position="238"/>
        <end position="250"/>
    </location>
</feature>
<feature type="transmembrane region" description="Helical" evidence="11">
    <location>
        <begin position="44"/>
        <end position="72"/>
    </location>
</feature>
<dbReference type="PROSITE" id="PS00144">
    <property type="entry name" value="ASN_GLN_ASE_1"/>
    <property type="match status" value="1"/>
</dbReference>
<keyword evidence="5" id="KW-0547">Nucleotide-binding</keyword>
<evidence type="ECO:0000256" key="2">
    <source>
        <dbReference type="ARBA" id="ARBA00010518"/>
    </source>
</evidence>
<evidence type="ECO:0000256" key="9">
    <source>
        <dbReference type="PROSITE-ProRule" id="PRU10099"/>
    </source>
</evidence>
<dbReference type="InterPro" id="IPR003594">
    <property type="entry name" value="HATPase_dom"/>
</dbReference>
<dbReference type="Pfam" id="PF07730">
    <property type="entry name" value="HisKA_3"/>
    <property type="match status" value="1"/>
</dbReference>
<keyword evidence="11" id="KW-0812">Transmembrane</keyword>
<dbReference type="Proteomes" id="UP000535511">
    <property type="component" value="Unassembled WGS sequence"/>
</dbReference>
<feature type="transmembrane region" description="Helical" evidence="11">
    <location>
        <begin position="15"/>
        <end position="32"/>
    </location>
</feature>
<comment type="caution">
    <text evidence="15">The sequence shown here is derived from an EMBL/GenBank/DDBJ whole genome shotgun (WGS) entry which is preliminary data.</text>
</comment>
<feature type="active site" evidence="9">
    <location>
        <position position="366"/>
    </location>
</feature>
<feature type="domain" description="Histidine kinase/HSP90-like ATPase" evidence="12">
    <location>
        <begin position="296"/>
        <end position="383"/>
    </location>
</feature>
<reference evidence="15 16" key="1">
    <citation type="submission" date="2020-07" db="EMBL/GenBank/DDBJ databases">
        <title>Sequencing the genomes of 1000 actinobacteria strains.</title>
        <authorList>
            <person name="Klenk H.-P."/>
        </authorList>
    </citation>
    <scope>NUCLEOTIDE SEQUENCE [LARGE SCALE GENOMIC DNA]</scope>
    <source>
        <strain evidence="15 16">DSM 21350</strain>
    </source>
</reference>
<dbReference type="GO" id="GO:0046983">
    <property type="term" value="F:protein dimerization activity"/>
    <property type="evidence" value="ECO:0007669"/>
    <property type="project" value="InterPro"/>
</dbReference>
<comment type="similarity">
    <text evidence="2">Belongs to the asparaginase 1 family.</text>
</comment>
<gene>
    <name evidence="15" type="ORF">BJZ21_000959</name>
</gene>
<evidence type="ECO:0000256" key="11">
    <source>
        <dbReference type="SAM" id="Phobius"/>
    </source>
</evidence>
<evidence type="ECO:0000259" key="12">
    <source>
        <dbReference type="Pfam" id="PF02518"/>
    </source>
</evidence>
<dbReference type="CDD" id="cd16917">
    <property type="entry name" value="HATPase_UhpB-NarQ-NarX-like"/>
    <property type="match status" value="1"/>
</dbReference>
<dbReference type="Gene3D" id="3.30.565.10">
    <property type="entry name" value="Histidine kinase-like ATPase, C-terminal domain"/>
    <property type="match status" value="1"/>
</dbReference>
<dbReference type="Pfam" id="PF23539">
    <property type="entry name" value="DUF7134"/>
    <property type="match status" value="1"/>
</dbReference>